<accession>A0A8D8BGK7</accession>
<evidence type="ECO:0000313" key="1">
    <source>
        <dbReference type="EMBL" id="CAG6475082.1"/>
    </source>
</evidence>
<name>A0A8D8BGK7_CULPI</name>
<proteinExistence type="predicted"/>
<reference evidence="1" key="1">
    <citation type="submission" date="2021-05" db="EMBL/GenBank/DDBJ databases">
        <authorList>
            <person name="Alioto T."/>
            <person name="Alioto T."/>
            <person name="Gomez Garrido J."/>
        </authorList>
    </citation>
    <scope>NUCLEOTIDE SEQUENCE</scope>
</reference>
<organism evidence="1">
    <name type="scientific">Culex pipiens</name>
    <name type="common">House mosquito</name>
    <dbReference type="NCBI Taxonomy" id="7175"/>
    <lineage>
        <taxon>Eukaryota</taxon>
        <taxon>Metazoa</taxon>
        <taxon>Ecdysozoa</taxon>
        <taxon>Arthropoda</taxon>
        <taxon>Hexapoda</taxon>
        <taxon>Insecta</taxon>
        <taxon>Pterygota</taxon>
        <taxon>Neoptera</taxon>
        <taxon>Endopterygota</taxon>
        <taxon>Diptera</taxon>
        <taxon>Nematocera</taxon>
        <taxon>Culicoidea</taxon>
        <taxon>Culicidae</taxon>
        <taxon>Culicinae</taxon>
        <taxon>Culicini</taxon>
        <taxon>Culex</taxon>
        <taxon>Culex</taxon>
    </lineage>
</organism>
<dbReference type="EMBL" id="HBUE01076041">
    <property type="protein sequence ID" value="CAG6475079.1"/>
    <property type="molecule type" value="Transcribed_RNA"/>
</dbReference>
<dbReference type="EMBL" id="HBUE01076048">
    <property type="protein sequence ID" value="CAG6475082.1"/>
    <property type="molecule type" value="Transcribed_RNA"/>
</dbReference>
<protein>
    <submittedName>
        <fullName evidence="1">(northern house mosquito) hypothetical protein</fullName>
    </submittedName>
</protein>
<dbReference type="AlphaFoldDB" id="A0A8D8BGK7"/>
<sequence length="100" mass="11155">MLPCVEEIERDASCTFYDRPKSACHNFGGGYNSEEWLRGFYRRDAHHESGKKKTGQLPVSGASAAGAARLALPVLINLSKTALQWPPQKPLESHNNMKWV</sequence>